<dbReference type="PANTHER" id="PTHR46060:SF3">
    <property type="entry name" value="PROTEIN GVQW3"/>
    <property type="match status" value="1"/>
</dbReference>
<proteinExistence type="predicted"/>
<evidence type="ECO:0000313" key="2">
    <source>
        <dbReference type="Proteomes" id="UP000299102"/>
    </source>
</evidence>
<dbReference type="GO" id="GO:0008168">
    <property type="term" value="F:methyltransferase activity"/>
    <property type="evidence" value="ECO:0007669"/>
    <property type="project" value="UniProtKB-KW"/>
</dbReference>
<keyword evidence="1" id="KW-0489">Methyltransferase</keyword>
<dbReference type="AlphaFoldDB" id="A0A4C1ZEL9"/>
<dbReference type="InterPro" id="IPR052709">
    <property type="entry name" value="Transposase-MT_Hybrid"/>
</dbReference>
<dbReference type="STRING" id="151549.A0A4C1ZEL9"/>
<evidence type="ECO:0000313" key="1">
    <source>
        <dbReference type="EMBL" id="GBP87251.1"/>
    </source>
</evidence>
<dbReference type="InterPro" id="IPR036397">
    <property type="entry name" value="RNaseH_sf"/>
</dbReference>
<dbReference type="EMBL" id="BGZK01001847">
    <property type="protein sequence ID" value="GBP87251.1"/>
    <property type="molecule type" value="Genomic_DNA"/>
</dbReference>
<comment type="caution">
    <text evidence="1">The sequence shown here is derived from an EMBL/GenBank/DDBJ whole genome shotgun (WGS) entry which is preliminary data.</text>
</comment>
<name>A0A4C1ZEL9_EUMVA</name>
<sequence length="194" mass="22099">MPDTGSLAFWMLNNMSTKEAVEIQLSISTRRLWNSLGQSHRTSSFNIIGKYPDLVNRQRALFQHNATLFQHNARPHTGKVTRDEIEELDGTELLPHTAFGPDLTSSDCYLFRCMEKFICGKKIRVQTRVRRPLRSFATLRRRGRLADVRREFRVCGNLKLTQLRVGRTTGSSVSLLLAGLMLNCSVKLLAQYSA</sequence>
<dbReference type="GO" id="GO:0003676">
    <property type="term" value="F:nucleic acid binding"/>
    <property type="evidence" value="ECO:0007669"/>
    <property type="project" value="InterPro"/>
</dbReference>
<protein>
    <submittedName>
        <fullName evidence="1">Histone-lysine N-methyltransferase SETMAR</fullName>
    </submittedName>
</protein>
<gene>
    <name evidence="1" type="primary">SETMAR</name>
    <name evidence="1" type="ORF">EVAR_59178_1</name>
</gene>
<accession>A0A4C1ZEL9</accession>
<dbReference type="GO" id="GO:0032259">
    <property type="term" value="P:methylation"/>
    <property type="evidence" value="ECO:0007669"/>
    <property type="project" value="UniProtKB-KW"/>
</dbReference>
<keyword evidence="2" id="KW-1185">Reference proteome</keyword>
<dbReference type="Gene3D" id="3.30.420.10">
    <property type="entry name" value="Ribonuclease H-like superfamily/Ribonuclease H"/>
    <property type="match status" value="1"/>
</dbReference>
<dbReference type="PANTHER" id="PTHR46060">
    <property type="entry name" value="MARINER MOS1 TRANSPOSASE-LIKE PROTEIN"/>
    <property type="match status" value="1"/>
</dbReference>
<reference evidence="1 2" key="1">
    <citation type="journal article" date="2019" name="Commun. Biol.">
        <title>The bagworm genome reveals a unique fibroin gene that provides high tensile strength.</title>
        <authorList>
            <person name="Kono N."/>
            <person name="Nakamura H."/>
            <person name="Ohtoshi R."/>
            <person name="Tomita M."/>
            <person name="Numata K."/>
            <person name="Arakawa K."/>
        </authorList>
    </citation>
    <scope>NUCLEOTIDE SEQUENCE [LARGE SCALE GENOMIC DNA]</scope>
</reference>
<dbReference type="Proteomes" id="UP000299102">
    <property type="component" value="Unassembled WGS sequence"/>
</dbReference>
<dbReference type="OrthoDB" id="9996331at2759"/>
<keyword evidence="1" id="KW-0808">Transferase</keyword>
<organism evidence="1 2">
    <name type="scientific">Eumeta variegata</name>
    <name type="common">Bagworm moth</name>
    <name type="synonym">Eumeta japonica</name>
    <dbReference type="NCBI Taxonomy" id="151549"/>
    <lineage>
        <taxon>Eukaryota</taxon>
        <taxon>Metazoa</taxon>
        <taxon>Ecdysozoa</taxon>
        <taxon>Arthropoda</taxon>
        <taxon>Hexapoda</taxon>
        <taxon>Insecta</taxon>
        <taxon>Pterygota</taxon>
        <taxon>Neoptera</taxon>
        <taxon>Endopterygota</taxon>
        <taxon>Lepidoptera</taxon>
        <taxon>Glossata</taxon>
        <taxon>Ditrysia</taxon>
        <taxon>Tineoidea</taxon>
        <taxon>Psychidae</taxon>
        <taxon>Oiketicinae</taxon>
        <taxon>Eumeta</taxon>
    </lineage>
</organism>